<accession>A0AAD6WVP8</accession>
<evidence type="ECO:0000313" key="1">
    <source>
        <dbReference type="EMBL" id="KAJ7029138.1"/>
    </source>
</evidence>
<protein>
    <submittedName>
        <fullName evidence="1">Uncharacterized protein</fullName>
    </submittedName>
</protein>
<organism evidence="1 2">
    <name type="scientific">Mycena alexandri</name>
    <dbReference type="NCBI Taxonomy" id="1745969"/>
    <lineage>
        <taxon>Eukaryota</taxon>
        <taxon>Fungi</taxon>
        <taxon>Dikarya</taxon>
        <taxon>Basidiomycota</taxon>
        <taxon>Agaricomycotina</taxon>
        <taxon>Agaricomycetes</taxon>
        <taxon>Agaricomycetidae</taxon>
        <taxon>Agaricales</taxon>
        <taxon>Marasmiineae</taxon>
        <taxon>Mycenaceae</taxon>
        <taxon>Mycena</taxon>
    </lineage>
</organism>
<comment type="caution">
    <text evidence="1">The sequence shown here is derived from an EMBL/GenBank/DDBJ whole genome shotgun (WGS) entry which is preliminary data.</text>
</comment>
<sequence>MMAILQCLTSRCKRRISIAENWHPHNFKQEFPEFPDVGAINLNSASVRTWFGAGVQRQFYRPRFTKTFKRQMKQPQAAHYDVAIQFPGSPEAFRVWDRDIAEAANSPNAKRTVREFII</sequence>
<dbReference type="Proteomes" id="UP001218188">
    <property type="component" value="Unassembled WGS sequence"/>
</dbReference>
<keyword evidence="2" id="KW-1185">Reference proteome</keyword>
<gene>
    <name evidence="1" type="ORF">C8F04DRAFT_1187918</name>
</gene>
<evidence type="ECO:0000313" key="2">
    <source>
        <dbReference type="Proteomes" id="UP001218188"/>
    </source>
</evidence>
<dbReference type="EMBL" id="JARJCM010000104">
    <property type="protein sequence ID" value="KAJ7029138.1"/>
    <property type="molecule type" value="Genomic_DNA"/>
</dbReference>
<proteinExistence type="predicted"/>
<reference evidence="1" key="1">
    <citation type="submission" date="2023-03" db="EMBL/GenBank/DDBJ databases">
        <title>Massive genome expansion in bonnet fungi (Mycena s.s.) driven by repeated elements and novel gene families across ecological guilds.</title>
        <authorList>
            <consortium name="Lawrence Berkeley National Laboratory"/>
            <person name="Harder C.B."/>
            <person name="Miyauchi S."/>
            <person name="Viragh M."/>
            <person name="Kuo A."/>
            <person name="Thoen E."/>
            <person name="Andreopoulos B."/>
            <person name="Lu D."/>
            <person name="Skrede I."/>
            <person name="Drula E."/>
            <person name="Henrissat B."/>
            <person name="Morin E."/>
            <person name="Kohler A."/>
            <person name="Barry K."/>
            <person name="LaButti K."/>
            <person name="Morin E."/>
            <person name="Salamov A."/>
            <person name="Lipzen A."/>
            <person name="Mereny Z."/>
            <person name="Hegedus B."/>
            <person name="Baldrian P."/>
            <person name="Stursova M."/>
            <person name="Weitz H."/>
            <person name="Taylor A."/>
            <person name="Grigoriev I.V."/>
            <person name="Nagy L.G."/>
            <person name="Martin F."/>
            <person name="Kauserud H."/>
        </authorList>
    </citation>
    <scope>NUCLEOTIDE SEQUENCE</scope>
    <source>
        <strain evidence="1">CBHHK200</strain>
    </source>
</reference>
<dbReference type="AlphaFoldDB" id="A0AAD6WVP8"/>
<name>A0AAD6WVP8_9AGAR</name>